<evidence type="ECO:0000256" key="3">
    <source>
        <dbReference type="PROSITE-ProRule" id="PRU00284"/>
    </source>
</evidence>
<dbReference type="SUPFAM" id="SSF58104">
    <property type="entry name" value="Methyl-accepting chemotaxis protein (MCP) signaling domain"/>
    <property type="match status" value="1"/>
</dbReference>
<proteinExistence type="inferred from homology"/>
<evidence type="ECO:0000313" key="6">
    <source>
        <dbReference type="EMBL" id="OEJ73108.1"/>
    </source>
</evidence>
<evidence type="ECO:0000256" key="4">
    <source>
        <dbReference type="SAM" id="Phobius"/>
    </source>
</evidence>
<feature type="transmembrane region" description="Helical" evidence="4">
    <location>
        <begin position="294"/>
        <end position="316"/>
    </location>
</feature>
<dbReference type="PANTHER" id="PTHR32089:SF112">
    <property type="entry name" value="LYSOZYME-LIKE PROTEIN-RELATED"/>
    <property type="match status" value="1"/>
</dbReference>
<comment type="similarity">
    <text evidence="2">Belongs to the methyl-accepting chemotaxis (MCP) protein family.</text>
</comment>
<keyword evidence="4" id="KW-1133">Transmembrane helix</keyword>
<dbReference type="GO" id="GO:0004888">
    <property type="term" value="F:transmembrane signaling receptor activity"/>
    <property type="evidence" value="ECO:0007669"/>
    <property type="project" value="InterPro"/>
</dbReference>
<organism evidence="6">
    <name type="scientific">Desertifilum tharense IPPAS B-1220</name>
    <dbReference type="NCBI Taxonomy" id="1781255"/>
    <lineage>
        <taxon>Bacteria</taxon>
        <taxon>Bacillati</taxon>
        <taxon>Cyanobacteriota</taxon>
        <taxon>Cyanophyceae</taxon>
        <taxon>Desertifilales</taxon>
        <taxon>Desertifilaceae</taxon>
        <taxon>Desertifilum</taxon>
    </lineage>
</organism>
<comment type="caution">
    <text evidence="6">The sequence shown here is derived from an EMBL/GenBank/DDBJ whole genome shotgun (WGS) entry which is preliminary data.</text>
</comment>
<dbReference type="AlphaFoldDB" id="A0A1E5QEQ6"/>
<evidence type="ECO:0000259" key="5">
    <source>
        <dbReference type="PROSITE" id="PS50111"/>
    </source>
</evidence>
<dbReference type="InterPro" id="IPR004089">
    <property type="entry name" value="MCPsignal_dom"/>
</dbReference>
<dbReference type="EMBL" id="MJGC01000099">
    <property type="protein sequence ID" value="OEJ73108.1"/>
    <property type="molecule type" value="Genomic_DNA"/>
</dbReference>
<dbReference type="PRINTS" id="PR00260">
    <property type="entry name" value="CHEMTRNSDUCR"/>
</dbReference>
<dbReference type="Pfam" id="PF00015">
    <property type="entry name" value="MCPsignal"/>
    <property type="match status" value="1"/>
</dbReference>
<gene>
    <name evidence="6" type="ORF">BH720_21395</name>
</gene>
<name>A0A1E5QEQ6_9CYAN</name>
<dbReference type="PROSITE" id="PS50111">
    <property type="entry name" value="CHEMOTAXIS_TRANSDUC_2"/>
    <property type="match status" value="1"/>
</dbReference>
<dbReference type="Gene3D" id="1.10.287.950">
    <property type="entry name" value="Methyl-accepting chemotaxis protein"/>
    <property type="match status" value="1"/>
</dbReference>
<dbReference type="GO" id="GO:0007165">
    <property type="term" value="P:signal transduction"/>
    <property type="evidence" value="ECO:0007669"/>
    <property type="project" value="UniProtKB-KW"/>
</dbReference>
<dbReference type="GO" id="GO:0016020">
    <property type="term" value="C:membrane"/>
    <property type="evidence" value="ECO:0007669"/>
    <property type="project" value="InterPro"/>
</dbReference>
<evidence type="ECO:0000256" key="2">
    <source>
        <dbReference type="ARBA" id="ARBA00029447"/>
    </source>
</evidence>
<keyword evidence="4" id="KW-0472">Membrane</keyword>
<dbReference type="SMART" id="SM00283">
    <property type="entry name" value="MA"/>
    <property type="match status" value="1"/>
</dbReference>
<keyword evidence="4" id="KW-0812">Transmembrane</keyword>
<dbReference type="PANTHER" id="PTHR32089">
    <property type="entry name" value="METHYL-ACCEPTING CHEMOTAXIS PROTEIN MCPB"/>
    <property type="match status" value="1"/>
</dbReference>
<feature type="transmembrane region" description="Helical" evidence="4">
    <location>
        <begin position="20"/>
        <end position="42"/>
    </location>
</feature>
<dbReference type="InterPro" id="IPR004090">
    <property type="entry name" value="Chemotax_Me-accpt_rcpt"/>
</dbReference>
<dbReference type="GO" id="GO:0006935">
    <property type="term" value="P:chemotaxis"/>
    <property type="evidence" value="ECO:0007669"/>
    <property type="project" value="InterPro"/>
</dbReference>
<evidence type="ECO:0000256" key="1">
    <source>
        <dbReference type="ARBA" id="ARBA00023224"/>
    </source>
</evidence>
<dbReference type="STRING" id="1781255.BH720_21395"/>
<protein>
    <recommendedName>
        <fullName evidence="5">Methyl-accepting transducer domain-containing protein</fullName>
    </recommendedName>
</protein>
<dbReference type="OrthoDB" id="457060at2"/>
<accession>A0A1E5QEQ6</accession>
<keyword evidence="1 3" id="KW-0807">Transducer</keyword>
<reference evidence="6" key="1">
    <citation type="submission" date="2016-09" db="EMBL/GenBank/DDBJ databases">
        <title>Draft genome of thermotolerant cyanobacterium Desertifilum sp. strain IPPAS B-1220.</title>
        <authorList>
            <person name="Sinetova M.A."/>
            <person name="Bolakhan K."/>
            <person name="Zayadan B.K."/>
            <person name="Mironov K.S."/>
            <person name="Ustinova V."/>
            <person name="Kupriyanova E.V."/>
            <person name="Sidorov R.A."/>
            <person name="Skrypnik A.N."/>
            <person name="Gogoleva N.E."/>
            <person name="Gogolev Y.V."/>
            <person name="Los D.A."/>
        </authorList>
    </citation>
    <scope>NUCLEOTIDE SEQUENCE [LARGE SCALE GENOMIC DNA]</scope>
    <source>
        <strain evidence="6">IPPAS B-1220</strain>
    </source>
</reference>
<sequence length="573" mass="61655">MKQIGPAKLTSTQKLQRSLVVYSSIGILTISAIVAIASIVPLSQQLRQAEARNLQSALKTRTLVVEEFLSRAQDVAQQIAGRTRAREQVEAYNRGQINRDALVSAITPILTDALNQSEEVVGITRLDSSHRLAVQVGETIPEAFWSIPSANAQAAIVRGPIQIGQQSYLVVGTPILNGTMRVGTDVVLFRISSLQRVTSDYTGLGTTGETVLAAFRNGQVQLFFPLRNTSQTTQRDLNGAIEQAVTTQTAGLLNADRLRGDRAVIAYEPISNSNWGLAIAINSQELYATIDRQVIRVGIAIAILSLLGTGGIILLLRPLAGQAIVKTDELERQVQEKMNLLAEKTTALQTEQSKRSVLEAALQQMDELQASSKQVTQQARTVDLGAQQALGLTQQGAASVDRTLEGMQTLQTTVEAIAQHSQSLNLSAEQIGTITTLVFELANQTNMLALNAAVEAVRAGEKGKGFAVVAAEIRKLADQSRQSASRIDRLVGDIQKLVRTVTQATTEGNQTVQRGVDLAQSTAIAFNGVEKAIDEVVLSSQQIVLSTQQQASAIHQVVEAINLVKSEAEIRIP</sequence>
<feature type="domain" description="Methyl-accepting transducer" evidence="5">
    <location>
        <begin position="352"/>
        <end position="565"/>
    </location>
</feature>